<comment type="caution">
    <text evidence="1">The sequence shown here is derived from an EMBL/GenBank/DDBJ whole genome shotgun (WGS) entry which is preliminary data.</text>
</comment>
<dbReference type="AlphaFoldDB" id="A0A166BE39"/>
<evidence type="ECO:0000313" key="1">
    <source>
        <dbReference type="EMBL" id="KZL22171.1"/>
    </source>
</evidence>
<name>A0A166BE39_9HYPH</name>
<dbReference type="PATRIC" id="fig|989403.3.peg.207"/>
<sequence>MKLLKRLSIGVLCLVLVIGVGAAAPILYVEQACTSPQVADNYQSLLEPAHRREEARSFLTYPEWHIVYAYEDYAATLENGMPHEFNYLNAIGSFWSSLCALKSEADTRGAAQFDTKATIYTIGVSFSFEMLMKAAYEETLGRLTAATSTNNASLQDRLEYSVSSDYAKFLHQTPWYRFDFDGARQKLNAATTDNGVRSWERWFALNLEWWAKAQYAKAIAAAVDTVGHDELTMQSVISSPYGADFLSEYDLEVVQQLDDKLIIQTPRYRKFTELVLRLSQDGIMFHEIAGNDDILISVLAGSSAKKPNLSASSILSETERNTGNQQRLLIESKVPALSRTLQELAQQGVVVEHIYDY</sequence>
<gene>
    <name evidence="1" type="ORF">PsAD2_00197</name>
</gene>
<organism evidence="1 2">
    <name type="scientific">Pseudovibrio axinellae</name>
    <dbReference type="NCBI Taxonomy" id="989403"/>
    <lineage>
        <taxon>Bacteria</taxon>
        <taxon>Pseudomonadati</taxon>
        <taxon>Pseudomonadota</taxon>
        <taxon>Alphaproteobacteria</taxon>
        <taxon>Hyphomicrobiales</taxon>
        <taxon>Stappiaceae</taxon>
        <taxon>Pseudovibrio</taxon>
    </lineage>
</organism>
<dbReference type="OrthoDB" id="7550695at2"/>
<evidence type="ECO:0000313" key="2">
    <source>
        <dbReference type="Proteomes" id="UP000076577"/>
    </source>
</evidence>
<protein>
    <submittedName>
        <fullName evidence="1">Uncharacterized protein</fullName>
    </submittedName>
</protein>
<dbReference type="EMBL" id="LMCB01000001">
    <property type="protein sequence ID" value="KZL22171.1"/>
    <property type="molecule type" value="Genomic_DNA"/>
</dbReference>
<proteinExistence type="predicted"/>
<accession>A0A166BE39</accession>
<dbReference type="RefSeq" id="WP_068000771.1">
    <property type="nucleotide sequence ID" value="NZ_FOFM01000003.1"/>
</dbReference>
<reference evidence="1 2" key="1">
    <citation type="journal article" date="2016" name="Front. Microbiol.">
        <title>Comparative Genomic Analysis Reveals a Diverse Repertoire of Genes Involved in Prokaryote-Eukaryote Interactions within the Pseudovibrio Genus.</title>
        <authorList>
            <person name="Romano S."/>
            <person name="Fernandez-Guerra A."/>
            <person name="Reen F.J."/>
            <person name="Glockner F.O."/>
            <person name="Crowley S.P."/>
            <person name="O'Sullivan O."/>
            <person name="Cotter P.D."/>
            <person name="Adams C."/>
            <person name="Dobson A.D."/>
            <person name="O'Gara F."/>
        </authorList>
    </citation>
    <scope>NUCLEOTIDE SEQUENCE [LARGE SCALE GENOMIC DNA]</scope>
    <source>
        <strain evidence="1 2">Ad2</strain>
    </source>
</reference>
<keyword evidence="2" id="KW-1185">Reference proteome</keyword>
<dbReference type="STRING" id="989403.SAMN05421798_1032"/>
<dbReference type="Proteomes" id="UP000076577">
    <property type="component" value="Unassembled WGS sequence"/>
</dbReference>